<name>A0A3M7QN41_BRAPC</name>
<evidence type="ECO:0000313" key="2">
    <source>
        <dbReference type="Proteomes" id="UP000276133"/>
    </source>
</evidence>
<evidence type="ECO:0000313" key="1">
    <source>
        <dbReference type="EMBL" id="RNA12368.1"/>
    </source>
</evidence>
<comment type="caution">
    <text evidence="1">The sequence shown here is derived from an EMBL/GenBank/DDBJ whole genome shotgun (WGS) entry which is preliminary data.</text>
</comment>
<dbReference type="AlphaFoldDB" id="A0A3M7QN41"/>
<gene>
    <name evidence="1" type="ORF">BpHYR1_039589</name>
</gene>
<proteinExistence type="predicted"/>
<protein>
    <submittedName>
        <fullName evidence="1">Uncharacterized protein</fullName>
    </submittedName>
</protein>
<dbReference type="EMBL" id="REGN01005706">
    <property type="protein sequence ID" value="RNA12368.1"/>
    <property type="molecule type" value="Genomic_DNA"/>
</dbReference>
<accession>A0A3M7QN41</accession>
<organism evidence="1 2">
    <name type="scientific">Brachionus plicatilis</name>
    <name type="common">Marine rotifer</name>
    <name type="synonym">Brachionus muelleri</name>
    <dbReference type="NCBI Taxonomy" id="10195"/>
    <lineage>
        <taxon>Eukaryota</taxon>
        <taxon>Metazoa</taxon>
        <taxon>Spiralia</taxon>
        <taxon>Gnathifera</taxon>
        <taxon>Rotifera</taxon>
        <taxon>Eurotatoria</taxon>
        <taxon>Monogononta</taxon>
        <taxon>Pseudotrocha</taxon>
        <taxon>Ploima</taxon>
        <taxon>Brachionidae</taxon>
        <taxon>Brachionus</taxon>
    </lineage>
</organism>
<sequence>MHIVRTLNQFFGCLSHEVFGLVVNFNLHKVHLQKWMQLFPFVKASQYHILICIEVYFRIEQKQTWVHFFYTKKSDHISREIFSFGRIIRIITNSYRLSINQPVQE</sequence>
<dbReference type="Proteomes" id="UP000276133">
    <property type="component" value="Unassembled WGS sequence"/>
</dbReference>
<reference evidence="1 2" key="1">
    <citation type="journal article" date="2018" name="Sci. Rep.">
        <title>Genomic signatures of local adaptation to the degree of environmental predictability in rotifers.</title>
        <authorList>
            <person name="Franch-Gras L."/>
            <person name="Hahn C."/>
            <person name="Garcia-Roger E.M."/>
            <person name="Carmona M.J."/>
            <person name="Serra M."/>
            <person name="Gomez A."/>
        </authorList>
    </citation>
    <scope>NUCLEOTIDE SEQUENCE [LARGE SCALE GENOMIC DNA]</scope>
    <source>
        <strain evidence="1">HYR1</strain>
    </source>
</reference>
<keyword evidence="2" id="KW-1185">Reference proteome</keyword>